<protein>
    <recommendedName>
        <fullName evidence="4">Prolyl 4-hydroxylase alpha subunit Fe(2+) 2OG dioxygenase domain-containing protein</fullName>
    </recommendedName>
</protein>
<dbReference type="EMBL" id="KZ302292">
    <property type="protein sequence ID" value="PFH45781.1"/>
    <property type="molecule type" value="Genomic_DNA"/>
</dbReference>
<evidence type="ECO:0000256" key="1">
    <source>
        <dbReference type="SAM" id="MobiDB-lite"/>
    </source>
</evidence>
<gene>
    <name evidence="2" type="ORF">AMATHDRAFT_8674</name>
</gene>
<dbReference type="PANTHER" id="PTHR33099:SF7">
    <property type="entry name" value="MYND-TYPE DOMAIN-CONTAINING PROTEIN"/>
    <property type="match status" value="1"/>
</dbReference>
<sequence length="876" mass="98705">MYSSDSDSEQESLNENTINAATSTRVYSDPNGLSDGKNLIVRDVISIVFVISERIGYRMILNAYFKGTQDFKGSFAYSSLLTQAPNPCLNIDGVGLIGLSLPERDAKSIIGCASQAPYGHGDRTLVNTEVRDTWEISPANVKFNNPEWDAFVQNVAINTVCRELGAAHVATPPKVEFYKLLPYQTGSHFLPHSDTPKVDGMFATMVILLPSQYTGGQVHLEHADQRKVIDFSASSLLGTAALAWYTLLPGYRLALSYNIVHTSTEISRPLVPTTNKAAAALRDVLNKWKNEEFEQVPEDNFVVYVLRHKYCKNDIERSISCLKGEDAHKLLDVVAIAKVMNFSVFMANLQYRVYGTTDAVIHAQGGNGDSESPYLSTKLTIMNVADLDGNFVHEKVKLPIDWDCLVPKVPFAGTKPNQEQKEHYTGNESSHLSQWYRRAVLILVPRENLGSFLASVRGIPYTVKRMQDSGSRDMALINVFLSKLYCAGKATITAIIDLAITWQDLTLLREVIRRRGDTIFEIDKALLSQVWKVFGLENVRKIVEYAITCTYYPFERKARLIEMVQLEMDKVDSSERLKKWRKDLYILVIRKHDNNYYGDMPYLLSIADEFGFKTLFELPALKKGHDFFFLISLAKALLNLKARPDPVVKNVVESRSQEIVTVLDACFQTSIIRWDEDFLLSCPSLVYNRNIYLLELFITAHRMELCENLLELFEKFPHDTCTKFQRIYVPLLAPLQKLLKKKQIDPCSPPFDHFLRTLIGYYLQDMLGTTTHSSRKVPLLGCGCGVCQQLDAFMNCPDLEETSFRMSAFSESQQKAIGGQILDSLGEDLVEKLMGDRYPDVAKALRGQEAFCVDLASETDLGANSLSAARPKLTRS</sequence>
<dbReference type="Gene3D" id="2.60.120.620">
    <property type="entry name" value="q2cbj1_9rhob like domain"/>
    <property type="match status" value="1"/>
</dbReference>
<dbReference type="Proteomes" id="UP000242287">
    <property type="component" value="Unassembled WGS sequence"/>
</dbReference>
<reference evidence="2 3" key="1">
    <citation type="submission" date="2014-02" db="EMBL/GenBank/DDBJ databases">
        <title>Transposable element dynamics among asymbiotic and ectomycorrhizal Amanita fungi.</title>
        <authorList>
            <consortium name="DOE Joint Genome Institute"/>
            <person name="Hess J."/>
            <person name="Skrede I."/>
            <person name="Wolfe B."/>
            <person name="LaButti K."/>
            <person name="Ohm R.A."/>
            <person name="Grigoriev I.V."/>
            <person name="Pringle A."/>
        </authorList>
    </citation>
    <scope>NUCLEOTIDE SEQUENCE [LARGE SCALE GENOMIC DNA]</scope>
    <source>
        <strain evidence="2 3">SKay4041</strain>
    </source>
</reference>
<evidence type="ECO:0000313" key="3">
    <source>
        <dbReference type="Proteomes" id="UP000242287"/>
    </source>
</evidence>
<dbReference type="PANTHER" id="PTHR33099">
    <property type="entry name" value="FE2OG DIOXYGENASE DOMAIN-CONTAINING PROTEIN"/>
    <property type="match status" value="1"/>
</dbReference>
<dbReference type="OrthoDB" id="124582at2759"/>
<proteinExistence type="predicted"/>
<accession>A0A2A9NBZ7</accession>
<keyword evidence="3" id="KW-1185">Reference proteome</keyword>
<feature type="compositionally biased region" description="Acidic residues" evidence="1">
    <location>
        <begin position="1"/>
        <end position="12"/>
    </location>
</feature>
<name>A0A2A9NBZ7_9AGAR</name>
<evidence type="ECO:0000313" key="2">
    <source>
        <dbReference type="EMBL" id="PFH45781.1"/>
    </source>
</evidence>
<feature type="region of interest" description="Disordered" evidence="1">
    <location>
        <begin position="1"/>
        <end position="21"/>
    </location>
</feature>
<evidence type="ECO:0008006" key="4">
    <source>
        <dbReference type="Google" id="ProtNLM"/>
    </source>
</evidence>
<organism evidence="2 3">
    <name type="scientific">Amanita thiersii Skay4041</name>
    <dbReference type="NCBI Taxonomy" id="703135"/>
    <lineage>
        <taxon>Eukaryota</taxon>
        <taxon>Fungi</taxon>
        <taxon>Dikarya</taxon>
        <taxon>Basidiomycota</taxon>
        <taxon>Agaricomycotina</taxon>
        <taxon>Agaricomycetes</taxon>
        <taxon>Agaricomycetidae</taxon>
        <taxon>Agaricales</taxon>
        <taxon>Pluteineae</taxon>
        <taxon>Amanitaceae</taxon>
        <taxon>Amanita</taxon>
    </lineage>
</organism>
<dbReference type="AlphaFoldDB" id="A0A2A9NBZ7"/>